<dbReference type="EMBL" id="JAQIZT010000014">
    <property type="protein sequence ID" value="KAJ6972568.1"/>
    <property type="molecule type" value="Genomic_DNA"/>
</dbReference>
<gene>
    <name evidence="1" type="ORF">NC653_032999</name>
</gene>
<keyword evidence="2" id="KW-1185">Reference proteome</keyword>
<evidence type="ECO:0000313" key="1">
    <source>
        <dbReference type="EMBL" id="KAJ6972568.1"/>
    </source>
</evidence>
<accession>A0AAD6LSM9</accession>
<evidence type="ECO:0000313" key="2">
    <source>
        <dbReference type="Proteomes" id="UP001164929"/>
    </source>
</evidence>
<organism evidence="1 2">
    <name type="scientific">Populus alba x Populus x berolinensis</name>
    <dbReference type="NCBI Taxonomy" id="444605"/>
    <lineage>
        <taxon>Eukaryota</taxon>
        <taxon>Viridiplantae</taxon>
        <taxon>Streptophyta</taxon>
        <taxon>Embryophyta</taxon>
        <taxon>Tracheophyta</taxon>
        <taxon>Spermatophyta</taxon>
        <taxon>Magnoliopsida</taxon>
        <taxon>eudicotyledons</taxon>
        <taxon>Gunneridae</taxon>
        <taxon>Pentapetalae</taxon>
        <taxon>rosids</taxon>
        <taxon>fabids</taxon>
        <taxon>Malpighiales</taxon>
        <taxon>Salicaceae</taxon>
        <taxon>Saliceae</taxon>
        <taxon>Populus</taxon>
    </lineage>
</organism>
<protein>
    <submittedName>
        <fullName evidence="1">Uncharacterized protein</fullName>
    </submittedName>
</protein>
<proteinExistence type="predicted"/>
<sequence length="78" mass="8677">MARPLDPRPIGDVREPKNSQLYVIRLVICQIFCKIVASPKQFLKASTIHMITHVKASNGLVRALEAGINDELDGTYKS</sequence>
<comment type="caution">
    <text evidence="1">The sequence shown here is derived from an EMBL/GenBank/DDBJ whole genome shotgun (WGS) entry which is preliminary data.</text>
</comment>
<dbReference type="AlphaFoldDB" id="A0AAD6LSM9"/>
<reference evidence="1" key="1">
    <citation type="journal article" date="2023" name="Mol. Ecol. Resour.">
        <title>Chromosome-level genome assembly of a triploid poplar Populus alba 'Berolinensis'.</title>
        <authorList>
            <person name="Chen S."/>
            <person name="Yu Y."/>
            <person name="Wang X."/>
            <person name="Wang S."/>
            <person name="Zhang T."/>
            <person name="Zhou Y."/>
            <person name="He R."/>
            <person name="Meng N."/>
            <person name="Wang Y."/>
            <person name="Liu W."/>
            <person name="Liu Z."/>
            <person name="Liu J."/>
            <person name="Guo Q."/>
            <person name="Huang H."/>
            <person name="Sederoff R.R."/>
            <person name="Wang G."/>
            <person name="Qu G."/>
            <person name="Chen S."/>
        </authorList>
    </citation>
    <scope>NUCLEOTIDE SEQUENCE</scope>
    <source>
        <strain evidence="1">SC-2020</strain>
    </source>
</reference>
<dbReference type="Proteomes" id="UP001164929">
    <property type="component" value="Chromosome 14"/>
</dbReference>
<name>A0AAD6LSM9_9ROSI</name>